<dbReference type="PANTHER" id="PTHR10953">
    <property type="entry name" value="UBIQUITIN-ACTIVATING ENZYME E1"/>
    <property type="match status" value="1"/>
</dbReference>
<feature type="domain" description="THIF-type NAD/FAD binding fold" evidence="2">
    <location>
        <begin position="7"/>
        <end position="245"/>
    </location>
</feature>
<dbReference type="RefSeq" id="WP_243137054.1">
    <property type="nucleotide sequence ID" value="NZ_CP045875.1"/>
</dbReference>
<gene>
    <name evidence="3" type="primary">thiF</name>
    <name evidence="3" type="ORF">FTV88_1744</name>
</gene>
<reference evidence="4" key="1">
    <citation type="submission" date="2019-11" db="EMBL/GenBank/DDBJ databases">
        <title>Genome sequence of Heliorestis convoluta strain HH, an alkaliphilic and minimalistic phototrophic bacterium from a soda lake in Egypt.</title>
        <authorList>
            <person name="Dewey E.D."/>
            <person name="Stokes L.M."/>
            <person name="Burchell B.M."/>
            <person name="Shaffer K.N."/>
            <person name="Huntington A.M."/>
            <person name="Baker J.M."/>
            <person name="Nadendla S."/>
            <person name="Giglio M.G."/>
            <person name="Touchman J.W."/>
            <person name="Blankenship R.E."/>
            <person name="Madigan M.T."/>
            <person name="Sattley W.M."/>
        </authorList>
    </citation>
    <scope>NUCLEOTIDE SEQUENCE [LARGE SCALE GENOMIC DNA]</scope>
    <source>
        <strain evidence="4">HH</strain>
    </source>
</reference>
<dbReference type="PANTHER" id="PTHR10953:SF102">
    <property type="entry name" value="ADENYLYLTRANSFERASE AND SULFURTRANSFERASE MOCS3"/>
    <property type="match status" value="1"/>
</dbReference>
<dbReference type="InterPro" id="IPR045886">
    <property type="entry name" value="ThiF/MoeB/HesA"/>
</dbReference>
<dbReference type="EMBL" id="CP045875">
    <property type="protein sequence ID" value="QGG47842.1"/>
    <property type="molecule type" value="Genomic_DNA"/>
</dbReference>
<dbReference type="KEGG" id="hcv:FTV88_1744"/>
<dbReference type="GO" id="GO:0005829">
    <property type="term" value="C:cytosol"/>
    <property type="evidence" value="ECO:0007669"/>
    <property type="project" value="TreeGrafter"/>
</dbReference>
<dbReference type="Proteomes" id="UP000366051">
    <property type="component" value="Chromosome"/>
</dbReference>
<dbReference type="SUPFAM" id="SSF69572">
    <property type="entry name" value="Activating enzymes of the ubiquitin-like proteins"/>
    <property type="match status" value="1"/>
</dbReference>
<dbReference type="CDD" id="cd00757">
    <property type="entry name" value="ThiF_MoeB_HesA_family"/>
    <property type="match status" value="1"/>
</dbReference>
<proteinExistence type="inferred from homology"/>
<dbReference type="GO" id="GO:0008641">
    <property type="term" value="F:ubiquitin-like modifier activating enzyme activity"/>
    <property type="evidence" value="ECO:0007669"/>
    <property type="project" value="InterPro"/>
</dbReference>
<protein>
    <submittedName>
        <fullName evidence="3">Thiamine biosynthesis protein ThiF</fullName>
        <ecNumber evidence="3">2.7.7.73</ecNumber>
    </submittedName>
</protein>
<dbReference type="EC" id="2.7.7.73" evidence="3"/>
<evidence type="ECO:0000313" key="4">
    <source>
        <dbReference type="Proteomes" id="UP000366051"/>
    </source>
</evidence>
<dbReference type="InterPro" id="IPR000594">
    <property type="entry name" value="ThiF_NAD_FAD-bd"/>
</dbReference>
<evidence type="ECO:0000256" key="1">
    <source>
        <dbReference type="ARBA" id="ARBA00009919"/>
    </source>
</evidence>
<dbReference type="AlphaFoldDB" id="A0A5Q2N3H0"/>
<keyword evidence="4" id="KW-1185">Reference proteome</keyword>
<dbReference type="Pfam" id="PF00899">
    <property type="entry name" value="ThiF"/>
    <property type="match status" value="1"/>
</dbReference>
<name>A0A5Q2N3H0_9FIRM</name>
<accession>A0A5Q2N3H0</accession>
<keyword evidence="3" id="KW-0808">Transferase</keyword>
<dbReference type="InterPro" id="IPR035985">
    <property type="entry name" value="Ubiquitin-activating_enz"/>
</dbReference>
<dbReference type="GO" id="GO:0008146">
    <property type="term" value="F:sulfotransferase activity"/>
    <property type="evidence" value="ECO:0007669"/>
    <property type="project" value="TreeGrafter"/>
</dbReference>
<dbReference type="FunFam" id="3.40.50.720:FF:000080">
    <property type="entry name" value="Thiazole biosynthesis adenylyltransferase ThiF"/>
    <property type="match status" value="1"/>
</dbReference>
<dbReference type="GO" id="GO:0016779">
    <property type="term" value="F:nucleotidyltransferase activity"/>
    <property type="evidence" value="ECO:0007669"/>
    <property type="project" value="UniProtKB-KW"/>
</dbReference>
<comment type="similarity">
    <text evidence="1">Belongs to the HesA/MoeB/ThiF family.</text>
</comment>
<evidence type="ECO:0000259" key="2">
    <source>
        <dbReference type="Pfam" id="PF00899"/>
    </source>
</evidence>
<sequence>MISLERYAKQIRFAPIGEEGQKKLEQAKVLIAGMGALGTHLANGLARSGVGFLKVIDRDFVELSNLQRQVLYDEEDVKALLPKAIAAQRKLQKINSQITVKAEVLDLSWSNLQQQVEGMDLILDGSDNFELRFLINDCAIKEGVPWIYAGVTGSQGMAMVIQPQQGPCLRCIMPKPPTPGVMPTCDTAGVLGPTVQMVTAFQTVEALKILTGQKDQVCQGLLTLDLWSARYDMLDMAQARRSNCPTCGNGEFPYLEGKEEMQVTPVCGSNSVQINPAQQKSLNLKELGKRLSTLGELQQNPYLLKFIADGQEMVLFTDGRAMIKGTQDPVKAKSFYSRYVGF</sequence>
<evidence type="ECO:0000313" key="3">
    <source>
        <dbReference type="EMBL" id="QGG47842.1"/>
    </source>
</evidence>
<dbReference type="GO" id="GO:0004792">
    <property type="term" value="F:thiosulfate-cyanide sulfurtransferase activity"/>
    <property type="evidence" value="ECO:0007669"/>
    <property type="project" value="TreeGrafter"/>
</dbReference>
<organism evidence="3 4">
    <name type="scientific">Heliorestis convoluta</name>
    <dbReference type="NCBI Taxonomy" id="356322"/>
    <lineage>
        <taxon>Bacteria</taxon>
        <taxon>Bacillati</taxon>
        <taxon>Bacillota</taxon>
        <taxon>Clostridia</taxon>
        <taxon>Eubacteriales</taxon>
        <taxon>Heliobacteriaceae</taxon>
        <taxon>Heliorestis</taxon>
    </lineage>
</organism>
<dbReference type="Gene3D" id="3.40.50.720">
    <property type="entry name" value="NAD(P)-binding Rossmann-like Domain"/>
    <property type="match status" value="1"/>
</dbReference>
<keyword evidence="3" id="KW-0548">Nucleotidyltransferase</keyword>